<organism evidence="4 5">
    <name type="scientific">Roseofilum reptotaenium AO1-A</name>
    <dbReference type="NCBI Taxonomy" id="1925591"/>
    <lineage>
        <taxon>Bacteria</taxon>
        <taxon>Bacillati</taxon>
        <taxon>Cyanobacteriota</taxon>
        <taxon>Cyanophyceae</taxon>
        <taxon>Desertifilales</taxon>
        <taxon>Desertifilaceae</taxon>
        <taxon>Roseofilum</taxon>
    </lineage>
</organism>
<evidence type="ECO:0000259" key="3">
    <source>
        <dbReference type="Pfam" id="PF02230"/>
    </source>
</evidence>
<comment type="similarity">
    <text evidence="1">Belongs to the AB hydrolase superfamily. AB hydrolase 2 family.</text>
</comment>
<dbReference type="PANTHER" id="PTHR10655:SF17">
    <property type="entry name" value="LYSOPHOSPHOLIPASE-LIKE PROTEIN 1"/>
    <property type="match status" value="1"/>
</dbReference>
<reference evidence="4" key="1">
    <citation type="submission" date="2016-10" db="EMBL/GenBank/DDBJ databases">
        <title>CRISPR-Cas defence system in Roseofilum reptotaenium: evidence of a bacteriophage-cyanobacterium arms race in the coral black band disease.</title>
        <authorList>
            <person name="Buerger P."/>
            <person name="Wood-Charlson E.M."/>
            <person name="Weynberg K.D."/>
            <person name="Willis B."/>
            <person name="Van Oppen M.J."/>
        </authorList>
    </citation>
    <scope>NUCLEOTIDE SEQUENCE [LARGE SCALE GENOMIC DNA]</scope>
    <source>
        <strain evidence="4">AO1-A</strain>
    </source>
</reference>
<evidence type="ECO:0000313" key="4">
    <source>
        <dbReference type="EMBL" id="OJJ25652.1"/>
    </source>
</evidence>
<proteinExistence type="inferred from homology"/>
<dbReference type="AlphaFoldDB" id="A0A1L9QSM3"/>
<accession>A0A1L9QSM3</accession>
<keyword evidence="2" id="KW-0378">Hydrolase</keyword>
<dbReference type="STRING" id="1925591.BI308_10015"/>
<evidence type="ECO:0000313" key="5">
    <source>
        <dbReference type="Proteomes" id="UP000183940"/>
    </source>
</evidence>
<dbReference type="GO" id="GO:0016787">
    <property type="term" value="F:hydrolase activity"/>
    <property type="evidence" value="ECO:0007669"/>
    <property type="project" value="UniProtKB-KW"/>
</dbReference>
<dbReference type="SUPFAM" id="SSF53474">
    <property type="entry name" value="alpha/beta-Hydrolases"/>
    <property type="match status" value="1"/>
</dbReference>
<dbReference type="PANTHER" id="PTHR10655">
    <property type="entry name" value="LYSOPHOSPHOLIPASE-RELATED"/>
    <property type="match status" value="1"/>
</dbReference>
<dbReference type="Gene3D" id="3.40.50.1820">
    <property type="entry name" value="alpha/beta hydrolase"/>
    <property type="match status" value="1"/>
</dbReference>
<name>A0A1L9QSM3_9CYAN</name>
<dbReference type="InterPro" id="IPR029058">
    <property type="entry name" value="AB_hydrolase_fold"/>
</dbReference>
<feature type="domain" description="Phospholipase/carboxylesterase/thioesterase" evidence="3">
    <location>
        <begin position="5"/>
        <end position="203"/>
    </location>
</feature>
<sequence>MSLDYLEFASSSQPPQGLVIFLHGWGANAPDLYPLAETLNLPEYQFIFPNAPFAHPEVPGGLMWYGLDFNNPEKMFSDSQRIQVSYEKLKAFLEGLSQQTGVPLEKIVLAGFSQGGAMALHVGLTLPFAGLIGLSGYLHSEVEYSYEPPVFLFHGRFDPMVPLEKGKQARDELQKQGIAVTYEEFDMAHQIIPEELERVRQVLVDMLA</sequence>
<evidence type="ECO:0000256" key="1">
    <source>
        <dbReference type="ARBA" id="ARBA00006499"/>
    </source>
</evidence>
<dbReference type="InterPro" id="IPR003140">
    <property type="entry name" value="PLipase/COase/thioEstase"/>
</dbReference>
<evidence type="ECO:0000256" key="2">
    <source>
        <dbReference type="ARBA" id="ARBA00022801"/>
    </source>
</evidence>
<dbReference type="Pfam" id="PF02230">
    <property type="entry name" value="Abhydrolase_2"/>
    <property type="match status" value="1"/>
</dbReference>
<dbReference type="Proteomes" id="UP000183940">
    <property type="component" value="Unassembled WGS sequence"/>
</dbReference>
<comment type="caution">
    <text evidence="4">The sequence shown here is derived from an EMBL/GenBank/DDBJ whole genome shotgun (WGS) entry which is preliminary data.</text>
</comment>
<keyword evidence="5" id="KW-1185">Reference proteome</keyword>
<protein>
    <recommendedName>
        <fullName evidence="3">Phospholipase/carboxylesterase/thioesterase domain-containing protein</fullName>
    </recommendedName>
</protein>
<gene>
    <name evidence="4" type="ORF">BI308_10015</name>
</gene>
<dbReference type="InterPro" id="IPR050565">
    <property type="entry name" value="LYPA1-2/EST-like"/>
</dbReference>
<dbReference type="EMBL" id="MLAW01000014">
    <property type="protein sequence ID" value="OJJ25652.1"/>
    <property type="molecule type" value="Genomic_DNA"/>
</dbReference>